<dbReference type="Pfam" id="PF10076">
    <property type="entry name" value="Phage_Mu_Gp48"/>
    <property type="match status" value="1"/>
</dbReference>
<dbReference type="EMBL" id="PIDS01000022">
    <property type="protein sequence ID" value="PLL44184.1"/>
    <property type="molecule type" value="Genomic_DNA"/>
</dbReference>
<proteinExistence type="predicted"/>
<organism evidence="1 2">
    <name type="scientific">Klebsiella michiganensis</name>
    <dbReference type="NCBI Taxonomy" id="1134687"/>
    <lineage>
        <taxon>Bacteria</taxon>
        <taxon>Pseudomonadati</taxon>
        <taxon>Pseudomonadota</taxon>
        <taxon>Gammaproteobacteria</taxon>
        <taxon>Enterobacterales</taxon>
        <taxon>Enterobacteriaceae</taxon>
        <taxon>Klebsiella/Raoultella group</taxon>
        <taxon>Klebsiella</taxon>
    </lineage>
</organism>
<dbReference type="InterPro" id="IPR018755">
    <property type="entry name" value="Phage_Mu_Gp48"/>
</dbReference>
<gene>
    <name evidence="1" type="ORF">CWN50_01660</name>
</gene>
<dbReference type="AlphaFoldDB" id="A0A2J4RLL7"/>
<sequence>MSNAKNLLSLLLPPVAYDTQQPALSAELSAEGNAFDATDESANNALNAVAPFFADNLLTDWERVLGVTPDEDDSYQQRLDRVLIKLSEIGGLSIPYFITMASRIGYTITIDELQPFRVGSSRCGDTLYIDDIIYTWRVNVYGLEVPLYYFRAGTSRVGERLMTLGDKVLESTFNELKPAHTLCYFLYEAEMTYPLYLDGSFALDGEQPMTGYVEKTTD</sequence>
<protein>
    <submittedName>
        <fullName evidence="1">Phage tail protein</fullName>
    </submittedName>
</protein>
<accession>A0A2J4RLL7</accession>
<evidence type="ECO:0000313" key="2">
    <source>
        <dbReference type="Proteomes" id="UP000234505"/>
    </source>
</evidence>
<dbReference type="Proteomes" id="UP000234505">
    <property type="component" value="Unassembled WGS sequence"/>
</dbReference>
<evidence type="ECO:0000313" key="1">
    <source>
        <dbReference type="EMBL" id="PLL44184.1"/>
    </source>
</evidence>
<reference evidence="1 2" key="1">
    <citation type="submission" date="2017-11" db="EMBL/GenBank/DDBJ databases">
        <authorList>
            <person name="Han C.G."/>
        </authorList>
    </citation>
    <scope>NUCLEOTIDE SEQUENCE [LARGE SCALE GENOMIC DNA]</scope>
    <source>
        <strain evidence="1 2">A11</strain>
    </source>
</reference>
<comment type="caution">
    <text evidence="1">The sequence shown here is derived from an EMBL/GenBank/DDBJ whole genome shotgun (WGS) entry which is preliminary data.</text>
</comment>
<name>A0A2J4RLL7_9ENTR</name>
<reference evidence="1 2" key="2">
    <citation type="submission" date="2018-01" db="EMBL/GenBank/DDBJ databases">
        <title>Genomic study of Klebsiella pneumoniae.</title>
        <authorList>
            <person name="Yang Y."/>
            <person name="Bicalho R."/>
        </authorList>
    </citation>
    <scope>NUCLEOTIDE SEQUENCE [LARGE SCALE GENOMIC DNA]</scope>
    <source>
        <strain evidence="1 2">A11</strain>
    </source>
</reference>